<name>A0A2I2KXP8_9ACTN</name>
<protein>
    <submittedName>
        <fullName evidence="3">Uncharacterized protein</fullName>
    </submittedName>
</protein>
<evidence type="ECO:0000313" key="3">
    <source>
        <dbReference type="EMBL" id="SNQ50434.1"/>
    </source>
</evidence>
<feature type="compositionally biased region" description="Low complexity" evidence="1">
    <location>
        <begin position="82"/>
        <end position="93"/>
    </location>
</feature>
<feature type="transmembrane region" description="Helical" evidence="2">
    <location>
        <begin position="34"/>
        <end position="55"/>
    </location>
</feature>
<evidence type="ECO:0000256" key="1">
    <source>
        <dbReference type="SAM" id="MobiDB-lite"/>
    </source>
</evidence>
<evidence type="ECO:0000313" key="4">
    <source>
        <dbReference type="Proteomes" id="UP000234331"/>
    </source>
</evidence>
<feature type="region of interest" description="Disordered" evidence="1">
    <location>
        <begin position="58"/>
        <end position="122"/>
    </location>
</feature>
<feature type="compositionally biased region" description="Polar residues" evidence="1">
    <location>
        <begin position="94"/>
        <end position="103"/>
    </location>
</feature>
<dbReference type="SUPFAM" id="SSF49468">
    <property type="entry name" value="VHL"/>
    <property type="match status" value="1"/>
</dbReference>
<dbReference type="InterPro" id="IPR036208">
    <property type="entry name" value="VHL_sf"/>
</dbReference>
<keyword evidence="2" id="KW-0472">Membrane</keyword>
<dbReference type="InterPro" id="IPR037140">
    <property type="entry name" value="VHL_beta_dom_sf"/>
</dbReference>
<evidence type="ECO:0000256" key="2">
    <source>
        <dbReference type="SAM" id="Phobius"/>
    </source>
</evidence>
<feature type="compositionally biased region" description="Gly residues" evidence="1">
    <location>
        <begin position="1"/>
        <end position="13"/>
    </location>
</feature>
<organism evidence="3 4">
    <name type="scientific">Frankia canadensis</name>
    <dbReference type="NCBI Taxonomy" id="1836972"/>
    <lineage>
        <taxon>Bacteria</taxon>
        <taxon>Bacillati</taxon>
        <taxon>Actinomycetota</taxon>
        <taxon>Actinomycetes</taxon>
        <taxon>Frankiales</taxon>
        <taxon>Frankiaceae</taxon>
        <taxon>Frankia</taxon>
    </lineage>
</organism>
<dbReference type="Proteomes" id="UP000234331">
    <property type="component" value="Unassembled WGS sequence"/>
</dbReference>
<keyword evidence="2" id="KW-0812">Transmembrane</keyword>
<dbReference type="Gene3D" id="2.60.40.780">
    <property type="entry name" value="von Hippel-Lindau disease tumour suppressor, beta domain"/>
    <property type="match status" value="1"/>
</dbReference>
<feature type="region of interest" description="Disordered" evidence="1">
    <location>
        <begin position="1"/>
        <end position="25"/>
    </location>
</feature>
<accession>A0A2I2KXP8</accession>
<dbReference type="AlphaFoldDB" id="A0A2I2KXP8"/>
<gene>
    <name evidence="3" type="ORF">FRACA_460024</name>
</gene>
<reference evidence="3 4" key="1">
    <citation type="submission" date="2017-06" db="EMBL/GenBank/DDBJ databases">
        <authorList>
            <person name="Kim H.J."/>
            <person name="Triplett B.A."/>
        </authorList>
    </citation>
    <scope>NUCLEOTIDE SEQUENCE [LARGE SCALE GENOMIC DNA]</scope>
    <source>
        <strain evidence="3">FRACA_ARgP5</strain>
    </source>
</reference>
<keyword evidence="2" id="KW-1133">Transmembrane helix</keyword>
<dbReference type="EMBL" id="FZMO01000401">
    <property type="protein sequence ID" value="SNQ50434.1"/>
    <property type="molecule type" value="Genomic_DNA"/>
</dbReference>
<proteinExistence type="predicted"/>
<keyword evidence="4" id="KW-1185">Reference proteome</keyword>
<sequence length="224" mass="22489">MGLTVRGGAGSWVGGPVSSDSGGGSGGLLGSRHVAFWTVLTGVITVLTLGVGLTARLTSGPARPTPSPTVQPPPTPSPTPTPVATTDAPTGTPSGSDPPNSTESPDDGETPTRRPAPPSPAGVAALRYTFAGASEYPCSAEGRLRSLFGAPVSLVLANGSSQPVQLYYLDAVGNRIAQATVPPGRRYSVSTHLGDAWLAATAQADCIGIFALRANSVVQFVDGS</sequence>
<feature type="compositionally biased region" description="Pro residues" evidence="1">
    <location>
        <begin position="63"/>
        <end position="81"/>
    </location>
</feature>